<dbReference type="SUPFAM" id="SSF48726">
    <property type="entry name" value="Immunoglobulin"/>
    <property type="match status" value="1"/>
</dbReference>
<dbReference type="GO" id="GO:0005576">
    <property type="term" value="C:extracellular region"/>
    <property type="evidence" value="ECO:0007669"/>
    <property type="project" value="UniProtKB-ARBA"/>
</dbReference>
<proteinExistence type="predicted"/>
<dbReference type="GeneTree" id="ENSGT01020000230358"/>
<dbReference type="Gene3D" id="2.60.40.10">
    <property type="entry name" value="Immunoglobulins"/>
    <property type="match status" value="1"/>
</dbReference>
<dbReference type="Pfam" id="PF07686">
    <property type="entry name" value="V-set"/>
    <property type="match status" value="1"/>
</dbReference>
<evidence type="ECO:0000313" key="5">
    <source>
        <dbReference type="Ensembl" id="ENSCVAP00000008060.1"/>
    </source>
</evidence>
<organism evidence="5 6">
    <name type="scientific">Cyprinodon variegatus</name>
    <name type="common">Sheepshead minnow</name>
    <dbReference type="NCBI Taxonomy" id="28743"/>
    <lineage>
        <taxon>Eukaryota</taxon>
        <taxon>Metazoa</taxon>
        <taxon>Chordata</taxon>
        <taxon>Craniata</taxon>
        <taxon>Vertebrata</taxon>
        <taxon>Euteleostomi</taxon>
        <taxon>Actinopterygii</taxon>
        <taxon>Neopterygii</taxon>
        <taxon>Teleostei</taxon>
        <taxon>Neoteleostei</taxon>
        <taxon>Acanthomorphata</taxon>
        <taxon>Ovalentaria</taxon>
        <taxon>Atherinomorphae</taxon>
        <taxon>Cyprinodontiformes</taxon>
        <taxon>Cyprinodontidae</taxon>
        <taxon>Cyprinodon</taxon>
    </lineage>
</organism>
<dbReference type="Ensembl" id="ENSCVAT00000002243.1">
    <property type="protein sequence ID" value="ENSCVAP00000008060.1"/>
    <property type="gene ID" value="ENSCVAG00000009822.1"/>
</dbReference>
<reference evidence="5" key="1">
    <citation type="submission" date="2025-08" db="UniProtKB">
        <authorList>
            <consortium name="Ensembl"/>
        </authorList>
    </citation>
    <scope>IDENTIFICATION</scope>
</reference>
<accession>A0A3Q2FQJ6</accession>
<dbReference type="InterPro" id="IPR003599">
    <property type="entry name" value="Ig_sub"/>
</dbReference>
<keyword evidence="3" id="KW-1280">Immunoglobulin</keyword>
<dbReference type="InterPro" id="IPR013783">
    <property type="entry name" value="Ig-like_fold"/>
</dbReference>
<dbReference type="InterPro" id="IPR007110">
    <property type="entry name" value="Ig-like_dom"/>
</dbReference>
<sequence>MTVNSILSSHKYVEIPFSLCSENTYTVFNLMLSPADVKCEQLTQPASMSVQPGQTLTISCQVSYSVTSHHTGWIRQLTGKEPEWMGVIWHNGGKVYASRFQGRIEINRDTNKNMVNLRLSSMKPEDSAVYYCARETLWLMKAERLYKNSEQKTGHGSLFHTVIEKLSLDHLQHQHVLYSSAAAGC</sequence>
<keyword evidence="2" id="KW-1064">Adaptive immunity</keyword>
<dbReference type="InterPro" id="IPR036179">
    <property type="entry name" value="Ig-like_dom_sf"/>
</dbReference>
<dbReference type="GO" id="GO:0002250">
    <property type="term" value="P:adaptive immune response"/>
    <property type="evidence" value="ECO:0007669"/>
    <property type="project" value="UniProtKB-KW"/>
</dbReference>
<dbReference type="InterPro" id="IPR013106">
    <property type="entry name" value="Ig_V-set"/>
</dbReference>
<evidence type="ECO:0000256" key="3">
    <source>
        <dbReference type="ARBA" id="ARBA00043265"/>
    </source>
</evidence>
<dbReference type="PROSITE" id="PS50835">
    <property type="entry name" value="IG_LIKE"/>
    <property type="match status" value="1"/>
</dbReference>
<dbReference type="Proteomes" id="UP000265020">
    <property type="component" value="Unassembled WGS sequence"/>
</dbReference>
<evidence type="ECO:0000256" key="1">
    <source>
        <dbReference type="ARBA" id="ARBA00022859"/>
    </source>
</evidence>
<dbReference type="AlphaFoldDB" id="A0A3Q2FQJ6"/>
<reference evidence="5" key="2">
    <citation type="submission" date="2025-09" db="UniProtKB">
        <authorList>
            <consortium name="Ensembl"/>
        </authorList>
    </citation>
    <scope>IDENTIFICATION</scope>
</reference>
<dbReference type="PANTHER" id="PTHR23266">
    <property type="entry name" value="IMMUNOGLOBULIN HEAVY CHAIN"/>
    <property type="match status" value="1"/>
</dbReference>
<evidence type="ECO:0000313" key="6">
    <source>
        <dbReference type="Proteomes" id="UP000265020"/>
    </source>
</evidence>
<dbReference type="InterPro" id="IPR050199">
    <property type="entry name" value="IgHV"/>
</dbReference>
<feature type="domain" description="Ig-like" evidence="4">
    <location>
        <begin position="34"/>
        <end position="132"/>
    </location>
</feature>
<evidence type="ECO:0000259" key="4">
    <source>
        <dbReference type="PROSITE" id="PS50835"/>
    </source>
</evidence>
<name>A0A3Q2FQJ6_CYPVA</name>
<dbReference type="GO" id="GO:0019814">
    <property type="term" value="C:immunoglobulin complex"/>
    <property type="evidence" value="ECO:0007669"/>
    <property type="project" value="UniProtKB-KW"/>
</dbReference>
<protein>
    <recommendedName>
        <fullName evidence="4">Ig-like domain-containing protein</fullName>
    </recommendedName>
</protein>
<keyword evidence="6" id="KW-1185">Reference proteome</keyword>
<dbReference type="SMART" id="SM00409">
    <property type="entry name" value="IG"/>
    <property type="match status" value="1"/>
</dbReference>
<evidence type="ECO:0000256" key="2">
    <source>
        <dbReference type="ARBA" id="ARBA00023130"/>
    </source>
</evidence>
<dbReference type="SMART" id="SM00406">
    <property type="entry name" value="IGv"/>
    <property type="match status" value="1"/>
</dbReference>
<keyword evidence="1" id="KW-0391">Immunity</keyword>